<dbReference type="SUPFAM" id="SSF53383">
    <property type="entry name" value="PLP-dependent transferases"/>
    <property type="match status" value="1"/>
</dbReference>
<evidence type="ECO:0000256" key="2">
    <source>
        <dbReference type="ARBA" id="ARBA00022898"/>
    </source>
</evidence>
<evidence type="ECO:0000256" key="3">
    <source>
        <dbReference type="RuleBase" id="RU003560"/>
    </source>
</evidence>
<dbReference type="Gene3D" id="3.90.1150.10">
    <property type="entry name" value="Aspartate Aminotransferase, domain 1"/>
    <property type="match status" value="1"/>
</dbReference>
<dbReference type="InterPro" id="IPR015421">
    <property type="entry name" value="PyrdxlP-dep_Trfase_major"/>
</dbReference>
<accession>A0A8H4KFS1</accession>
<dbReference type="Proteomes" id="UP000605986">
    <property type="component" value="Unassembled WGS sequence"/>
</dbReference>
<reference evidence="4" key="1">
    <citation type="submission" date="2020-01" db="EMBL/GenBank/DDBJ databases">
        <title>Identification and distribution of gene clusters putatively required for synthesis of sphingolipid metabolism inhibitors in phylogenetically diverse species of the filamentous fungus Fusarium.</title>
        <authorList>
            <person name="Kim H.-S."/>
            <person name="Busman M."/>
            <person name="Brown D.W."/>
            <person name="Divon H."/>
            <person name="Uhlig S."/>
            <person name="Proctor R.H."/>
        </authorList>
    </citation>
    <scope>NUCLEOTIDE SEQUENCE</scope>
    <source>
        <strain evidence="4">NRRL 53441</strain>
    </source>
</reference>
<comment type="similarity">
    <text evidence="3">Belongs to the class-III pyridoxal-phosphate-dependent aminotransferase family.</text>
</comment>
<keyword evidence="4" id="KW-0032">Aminotransferase</keyword>
<comment type="cofactor">
    <cofactor evidence="1">
        <name>pyridoxal 5'-phosphate</name>
        <dbReference type="ChEBI" id="CHEBI:597326"/>
    </cofactor>
</comment>
<evidence type="ECO:0000313" key="5">
    <source>
        <dbReference type="Proteomes" id="UP000605986"/>
    </source>
</evidence>
<evidence type="ECO:0000256" key="1">
    <source>
        <dbReference type="ARBA" id="ARBA00001933"/>
    </source>
</evidence>
<keyword evidence="5" id="KW-1185">Reference proteome</keyword>
<dbReference type="EMBL" id="JAADJG010000249">
    <property type="protein sequence ID" value="KAF4450490.1"/>
    <property type="molecule type" value="Genomic_DNA"/>
</dbReference>
<dbReference type="InterPro" id="IPR005814">
    <property type="entry name" value="Aminotrans_3"/>
</dbReference>
<dbReference type="InterPro" id="IPR014710">
    <property type="entry name" value="RmlC-like_jellyroll"/>
</dbReference>
<dbReference type="InterPro" id="IPR015424">
    <property type="entry name" value="PyrdxlP-dep_Trfase"/>
</dbReference>
<dbReference type="GO" id="GO:0030170">
    <property type="term" value="F:pyridoxal phosphate binding"/>
    <property type="evidence" value="ECO:0007669"/>
    <property type="project" value="InterPro"/>
</dbReference>
<dbReference type="OrthoDB" id="425114at2759"/>
<dbReference type="PANTHER" id="PTHR43713">
    <property type="entry name" value="GLUTAMATE-1-SEMIALDEHYDE 2,1-AMINOMUTASE"/>
    <property type="match status" value="1"/>
</dbReference>
<dbReference type="SUPFAM" id="SSF51182">
    <property type="entry name" value="RmlC-like cupins"/>
    <property type="match status" value="1"/>
</dbReference>
<dbReference type="PANTHER" id="PTHR43713:SF3">
    <property type="entry name" value="GLUTAMATE-1-SEMIALDEHYDE 2,1-AMINOMUTASE 1, CHLOROPLASTIC-RELATED"/>
    <property type="match status" value="1"/>
</dbReference>
<dbReference type="InterPro" id="IPR011051">
    <property type="entry name" value="RmlC_Cupin_sf"/>
</dbReference>
<proteinExistence type="inferred from homology"/>
<dbReference type="AlphaFoldDB" id="A0A8H4KFS1"/>
<organism evidence="4 5">
    <name type="scientific">Fusarium austroafricanum</name>
    <dbReference type="NCBI Taxonomy" id="2364996"/>
    <lineage>
        <taxon>Eukaryota</taxon>
        <taxon>Fungi</taxon>
        <taxon>Dikarya</taxon>
        <taxon>Ascomycota</taxon>
        <taxon>Pezizomycotina</taxon>
        <taxon>Sordariomycetes</taxon>
        <taxon>Hypocreomycetidae</taxon>
        <taxon>Hypocreales</taxon>
        <taxon>Nectriaceae</taxon>
        <taxon>Fusarium</taxon>
        <taxon>Fusarium concolor species complex</taxon>
    </lineage>
</organism>
<dbReference type="Gene3D" id="3.40.640.10">
    <property type="entry name" value="Type I PLP-dependent aspartate aminotransferase-like (Major domain)"/>
    <property type="match status" value="1"/>
</dbReference>
<protein>
    <submittedName>
        <fullName evidence="4">Putative acetylornithine aminotransferase</fullName>
    </submittedName>
</protein>
<dbReference type="GO" id="GO:0008483">
    <property type="term" value="F:transaminase activity"/>
    <property type="evidence" value="ECO:0007669"/>
    <property type="project" value="UniProtKB-KW"/>
</dbReference>
<keyword evidence="4" id="KW-0808">Transferase</keyword>
<evidence type="ECO:0000313" key="4">
    <source>
        <dbReference type="EMBL" id="KAF4450490.1"/>
    </source>
</evidence>
<dbReference type="Gene3D" id="2.60.120.10">
    <property type="entry name" value="Jelly Rolls"/>
    <property type="match status" value="1"/>
</dbReference>
<comment type="caution">
    <text evidence="4">The sequence shown here is derived from an EMBL/GenBank/DDBJ whole genome shotgun (WGS) entry which is preliminary data.</text>
</comment>
<sequence>MPPNIAVFQNVPDIEPQIYDGPGTYSDLAGTECSKNPLVTGVWDILDFDEPTPAAIAETDEAKYVVRGEAVIKNEWTGETHELKPGSLLWIPAGSNLSIVSSKDCRTVYFEAREMVKDEPQDKGQGGVDLASKLDHFVTGFIKQNPHSNKAIERAHDSLPGGSTRAVLDAEPFPLVVRSGKGSTLTSVDGNTYTDFVSDFTAGLFGHSNPDIQQAVIHAAQNGFSLGAITELEAQLGESIKERFPSIELIRYCNSGTEANAYAIGTALAFSNRKKVLVFDRAYHGGLLSFGGAANELNAPYDFVHGTYDDIGKTRAVLSFDIGVIIVEPMQSAGGMRPASKDFLRFLRDAATTIGAVLIFDEVVTSRLHYQGLQGVLGVTPDMTTLGKYLGGGLPFGAFGGKREIMAQYDAKSDSVKKLSHSGTFNNNIFTMTAAVAASKIVTRDAIERINALGDRVRESVNKMVEEIGKTGQIITLGVGSCVGIHFAGDDGDVLRELLFFFLLSKGLWIGRRGFLALNFAHDDADILRFLIALKEFFDLVFTTA</sequence>
<dbReference type="InterPro" id="IPR015422">
    <property type="entry name" value="PyrdxlP-dep_Trfase_small"/>
</dbReference>
<dbReference type="Pfam" id="PF00202">
    <property type="entry name" value="Aminotran_3"/>
    <property type="match status" value="1"/>
</dbReference>
<keyword evidence="2 3" id="KW-0663">Pyridoxal phosphate</keyword>
<gene>
    <name evidence="4" type="ORF">F53441_6401</name>
</gene>
<name>A0A8H4KFS1_9HYPO</name>